<keyword evidence="4" id="KW-1133">Transmembrane helix</keyword>
<evidence type="ECO:0000313" key="5">
    <source>
        <dbReference type="EMBL" id="RPA85857.1"/>
    </source>
</evidence>
<dbReference type="Pfam" id="PF11807">
    <property type="entry name" value="UstYa"/>
    <property type="match status" value="1"/>
</dbReference>
<feature type="transmembrane region" description="Helical" evidence="4">
    <location>
        <begin position="47"/>
        <end position="66"/>
    </location>
</feature>
<evidence type="ECO:0000256" key="4">
    <source>
        <dbReference type="SAM" id="Phobius"/>
    </source>
</evidence>
<comment type="pathway">
    <text evidence="1">Mycotoxin biosynthesis.</text>
</comment>
<dbReference type="OrthoDB" id="3687641at2759"/>
<accession>A0A3N4IK96</accession>
<dbReference type="PANTHER" id="PTHR33365:SF4">
    <property type="entry name" value="CYCLOCHLOROTINE BIOSYNTHESIS PROTEIN O"/>
    <property type="match status" value="1"/>
</dbReference>
<name>A0A3N4IK96_ASCIM</name>
<dbReference type="GO" id="GO:0043386">
    <property type="term" value="P:mycotoxin biosynthetic process"/>
    <property type="evidence" value="ECO:0007669"/>
    <property type="project" value="InterPro"/>
</dbReference>
<dbReference type="STRING" id="1160509.A0A3N4IK96"/>
<evidence type="ECO:0000313" key="6">
    <source>
        <dbReference type="Proteomes" id="UP000275078"/>
    </source>
</evidence>
<evidence type="ECO:0000256" key="3">
    <source>
        <dbReference type="SAM" id="MobiDB-lite"/>
    </source>
</evidence>
<evidence type="ECO:0000256" key="2">
    <source>
        <dbReference type="ARBA" id="ARBA00035112"/>
    </source>
</evidence>
<evidence type="ECO:0000256" key="1">
    <source>
        <dbReference type="ARBA" id="ARBA00004685"/>
    </source>
</evidence>
<protein>
    <recommendedName>
        <fullName evidence="7">Tat pathway signal sequence</fullName>
    </recommendedName>
</protein>
<keyword evidence="6" id="KW-1185">Reference proteome</keyword>
<dbReference type="Proteomes" id="UP000275078">
    <property type="component" value="Unassembled WGS sequence"/>
</dbReference>
<dbReference type="AlphaFoldDB" id="A0A3N4IK96"/>
<evidence type="ECO:0008006" key="7">
    <source>
        <dbReference type="Google" id="ProtNLM"/>
    </source>
</evidence>
<comment type="similarity">
    <text evidence="2">Belongs to the ustYa family.</text>
</comment>
<organism evidence="5 6">
    <name type="scientific">Ascobolus immersus RN42</name>
    <dbReference type="NCBI Taxonomy" id="1160509"/>
    <lineage>
        <taxon>Eukaryota</taxon>
        <taxon>Fungi</taxon>
        <taxon>Dikarya</taxon>
        <taxon>Ascomycota</taxon>
        <taxon>Pezizomycotina</taxon>
        <taxon>Pezizomycetes</taxon>
        <taxon>Pezizales</taxon>
        <taxon>Ascobolaceae</taxon>
        <taxon>Ascobolus</taxon>
    </lineage>
</organism>
<dbReference type="PANTHER" id="PTHR33365">
    <property type="entry name" value="YALI0B05434P"/>
    <property type="match status" value="1"/>
</dbReference>
<proteinExistence type="inferred from homology"/>
<feature type="region of interest" description="Disordered" evidence="3">
    <location>
        <begin position="275"/>
        <end position="300"/>
    </location>
</feature>
<keyword evidence="4" id="KW-0812">Transmembrane</keyword>
<sequence>MSPTQYSKVPSIDSDRTAAHDEALLHAGEKGGSQHTLDDSHSPKRKYLPWIAHAILLGLSVSAMLYSASLRNEAARIHESNNFGCIDGVEGSNPWPKEELQLEHAIIEYDSGLSEHSVWKGDPNENLENAWKNIIHPLVIKAPESVIKKLNYSTEYSVRLPKEAGGDYMVSLGVTHQVHCLDMIRKALYLYRDGAYADDPMWDSPKDFIKDHLDHCIDSLRHWSMCTADLNVITYQWQPDLDISLPYFRETRRCRNWNKIHKWMLERTPDERQATYKKFPGAPVDPSITPKPGRKERLGQ</sequence>
<dbReference type="InterPro" id="IPR021765">
    <property type="entry name" value="UstYa-like"/>
</dbReference>
<gene>
    <name evidence="5" type="ORF">BJ508DRAFT_411820</name>
</gene>
<keyword evidence="4" id="KW-0472">Membrane</keyword>
<dbReference type="EMBL" id="ML119652">
    <property type="protein sequence ID" value="RPA85857.1"/>
    <property type="molecule type" value="Genomic_DNA"/>
</dbReference>
<reference evidence="5 6" key="1">
    <citation type="journal article" date="2018" name="Nat. Ecol. Evol.">
        <title>Pezizomycetes genomes reveal the molecular basis of ectomycorrhizal truffle lifestyle.</title>
        <authorList>
            <person name="Murat C."/>
            <person name="Payen T."/>
            <person name="Noel B."/>
            <person name="Kuo A."/>
            <person name="Morin E."/>
            <person name="Chen J."/>
            <person name="Kohler A."/>
            <person name="Krizsan K."/>
            <person name="Balestrini R."/>
            <person name="Da Silva C."/>
            <person name="Montanini B."/>
            <person name="Hainaut M."/>
            <person name="Levati E."/>
            <person name="Barry K.W."/>
            <person name="Belfiori B."/>
            <person name="Cichocki N."/>
            <person name="Clum A."/>
            <person name="Dockter R.B."/>
            <person name="Fauchery L."/>
            <person name="Guy J."/>
            <person name="Iotti M."/>
            <person name="Le Tacon F."/>
            <person name="Lindquist E.A."/>
            <person name="Lipzen A."/>
            <person name="Malagnac F."/>
            <person name="Mello A."/>
            <person name="Molinier V."/>
            <person name="Miyauchi S."/>
            <person name="Poulain J."/>
            <person name="Riccioni C."/>
            <person name="Rubini A."/>
            <person name="Sitrit Y."/>
            <person name="Splivallo R."/>
            <person name="Traeger S."/>
            <person name="Wang M."/>
            <person name="Zifcakova L."/>
            <person name="Wipf D."/>
            <person name="Zambonelli A."/>
            <person name="Paolocci F."/>
            <person name="Nowrousian M."/>
            <person name="Ottonello S."/>
            <person name="Baldrian P."/>
            <person name="Spatafora J.W."/>
            <person name="Henrissat B."/>
            <person name="Nagy L.G."/>
            <person name="Aury J.M."/>
            <person name="Wincker P."/>
            <person name="Grigoriev I.V."/>
            <person name="Bonfante P."/>
            <person name="Martin F.M."/>
        </authorList>
    </citation>
    <scope>NUCLEOTIDE SEQUENCE [LARGE SCALE GENOMIC DNA]</scope>
    <source>
        <strain evidence="5 6">RN42</strain>
    </source>
</reference>